<sequence length="78" mass="8659">MPWTDGRCPAARRAPGCAGPRAGRPSVSAGRRPDGSPAVGRRSARRRSAPGSRRRCRLRGSAARRRRRSRCRWRPHCA</sequence>
<evidence type="ECO:0000256" key="1">
    <source>
        <dbReference type="SAM" id="MobiDB-lite"/>
    </source>
</evidence>
<dbReference type="Proteomes" id="UP000275579">
    <property type="component" value="Chromosome"/>
</dbReference>
<dbReference type="EMBL" id="CP029042">
    <property type="protein sequence ID" value="AZS76199.1"/>
    <property type="molecule type" value="Genomic_DNA"/>
</dbReference>
<dbReference type="AlphaFoldDB" id="A0A3S9YME1"/>
<reference evidence="2 3" key="1">
    <citation type="submission" date="2018-04" db="EMBL/GenBank/DDBJ databases">
        <title>Complete genome sequences of Streptomyces lydicus strain WYEC and characterization of antagonistic properties of biological control agents.</title>
        <authorList>
            <person name="Mariita R.M."/>
            <person name="Sello J.K."/>
        </authorList>
    </citation>
    <scope>NUCLEOTIDE SEQUENCE [LARGE SCALE GENOMIC DNA]</scope>
    <source>
        <strain evidence="2 3">WYEC 108</strain>
    </source>
</reference>
<feature type="compositionally biased region" description="Basic residues" evidence="1">
    <location>
        <begin position="42"/>
        <end position="78"/>
    </location>
</feature>
<feature type="region of interest" description="Disordered" evidence="1">
    <location>
        <begin position="1"/>
        <end position="78"/>
    </location>
</feature>
<protein>
    <submittedName>
        <fullName evidence="2">Uncharacterized protein</fullName>
    </submittedName>
</protein>
<evidence type="ECO:0000313" key="2">
    <source>
        <dbReference type="EMBL" id="AZS76199.1"/>
    </source>
</evidence>
<accession>A0A3S9YME1</accession>
<name>A0A3S9YME1_9ACTN</name>
<evidence type="ECO:0000313" key="3">
    <source>
        <dbReference type="Proteomes" id="UP000275579"/>
    </source>
</evidence>
<gene>
    <name evidence="2" type="ORF">DDE74_01165</name>
</gene>
<proteinExistence type="predicted"/>
<organism evidence="2 3">
    <name type="scientific">Streptomyces lydicus</name>
    <dbReference type="NCBI Taxonomy" id="47763"/>
    <lineage>
        <taxon>Bacteria</taxon>
        <taxon>Bacillati</taxon>
        <taxon>Actinomycetota</taxon>
        <taxon>Actinomycetes</taxon>
        <taxon>Kitasatosporales</taxon>
        <taxon>Streptomycetaceae</taxon>
        <taxon>Streptomyces</taxon>
    </lineage>
</organism>
<feature type="compositionally biased region" description="Low complexity" evidence="1">
    <location>
        <begin position="1"/>
        <end position="25"/>
    </location>
</feature>